<dbReference type="AlphaFoldDB" id="A0A0L6UAM3"/>
<accession>A0A0L6UAM3</accession>
<keyword evidence="2" id="KW-1185">Reference proteome</keyword>
<comment type="caution">
    <text evidence="1">The sequence shown here is derived from an EMBL/GenBank/DDBJ whole genome shotgun (WGS) entry which is preliminary data.</text>
</comment>
<gene>
    <name evidence="1" type="ORF">VP01_826g2</name>
</gene>
<proteinExistence type="predicted"/>
<evidence type="ECO:0000313" key="1">
    <source>
        <dbReference type="EMBL" id="KNZ45312.1"/>
    </source>
</evidence>
<dbReference type="VEuPathDB" id="FungiDB:VP01_826g2"/>
<sequence>MSQQMGKLCAYPLELNQNPILTHVHPKRNCLSTRLQLKCNSIPMEINLKFGGQRWKRFTNKQLTWNNKMTNLKHFSIISRQEFFFYEENIHLKFIALSISMSCFCIIMVLEKGVFRKPFLISLLYSCINMKLQTREFSCGIRLNPSQKKTVYSIIIKRILKTITNLSVFSERNQSVFTSIFEILTLSKLSSNLSLYFYFLMKRCRLKGSMIKCISLETSDSLDWLVQELNSRCLNLLVNGLLSLRSSLSHLPCDILSTHHIQFNFKHNIMLYSNHHLHKYMGVHHSHTSKDFKGFMQLTLPAIVTLWEYILQNQIRFRKNSFIFWLEMF</sequence>
<evidence type="ECO:0000313" key="2">
    <source>
        <dbReference type="Proteomes" id="UP000037035"/>
    </source>
</evidence>
<dbReference type="EMBL" id="LAVV01013793">
    <property type="protein sequence ID" value="KNZ45312.1"/>
    <property type="molecule type" value="Genomic_DNA"/>
</dbReference>
<organism evidence="1 2">
    <name type="scientific">Puccinia sorghi</name>
    <dbReference type="NCBI Taxonomy" id="27349"/>
    <lineage>
        <taxon>Eukaryota</taxon>
        <taxon>Fungi</taxon>
        <taxon>Dikarya</taxon>
        <taxon>Basidiomycota</taxon>
        <taxon>Pucciniomycotina</taxon>
        <taxon>Pucciniomycetes</taxon>
        <taxon>Pucciniales</taxon>
        <taxon>Pucciniaceae</taxon>
        <taxon>Puccinia</taxon>
    </lineage>
</organism>
<reference evidence="1 2" key="1">
    <citation type="submission" date="2015-08" db="EMBL/GenBank/DDBJ databases">
        <title>Next Generation Sequencing and Analysis of the Genome of Puccinia sorghi L Schw, the Causal Agent of Maize Common Rust.</title>
        <authorList>
            <person name="Rochi L."/>
            <person name="Burguener G."/>
            <person name="Darino M."/>
            <person name="Turjanski A."/>
            <person name="Kreff E."/>
            <person name="Dieguez M.J."/>
            <person name="Sacco F."/>
        </authorList>
    </citation>
    <scope>NUCLEOTIDE SEQUENCE [LARGE SCALE GENOMIC DNA]</scope>
    <source>
        <strain evidence="1 2">RO10H11247</strain>
    </source>
</reference>
<dbReference type="Proteomes" id="UP000037035">
    <property type="component" value="Unassembled WGS sequence"/>
</dbReference>
<protein>
    <submittedName>
        <fullName evidence="1">Uncharacterized protein</fullName>
    </submittedName>
</protein>
<name>A0A0L6UAM3_9BASI</name>